<dbReference type="InterPro" id="IPR007863">
    <property type="entry name" value="Peptidase_M16_C"/>
</dbReference>
<dbReference type="InterPro" id="IPR011249">
    <property type="entry name" value="Metalloenz_LuxS/M16"/>
</dbReference>
<feature type="domain" description="Peptidase M16 N-terminal" evidence="1">
    <location>
        <begin position="62"/>
        <end position="151"/>
    </location>
</feature>
<dbReference type="EMBL" id="JAKMXF010000255">
    <property type="protein sequence ID" value="KAI6653792.1"/>
    <property type="molecule type" value="Genomic_DNA"/>
</dbReference>
<dbReference type="AlphaFoldDB" id="A0AAV7JY04"/>
<dbReference type="PANTHER" id="PTHR43016:SF16">
    <property type="entry name" value="METALLOPROTEASE, PUTATIVE (AFU_ORTHOLOGUE AFUA_4G07610)-RELATED"/>
    <property type="match status" value="1"/>
</dbReference>
<accession>A0AAV7JY04</accession>
<dbReference type="SUPFAM" id="SSF63411">
    <property type="entry name" value="LuxS/MPP-like metallohydrolase"/>
    <property type="match status" value="4"/>
</dbReference>
<protein>
    <recommendedName>
        <fullName evidence="5">Presequence protease, mitochondrial</fullName>
    </recommendedName>
</protein>
<dbReference type="Pfam" id="PF00675">
    <property type="entry name" value="Peptidase_M16"/>
    <property type="match status" value="1"/>
</dbReference>
<evidence type="ECO:0000259" key="1">
    <source>
        <dbReference type="Pfam" id="PF00675"/>
    </source>
</evidence>
<evidence type="ECO:0000313" key="3">
    <source>
        <dbReference type="EMBL" id="KAI6653792.1"/>
    </source>
</evidence>
<name>A0AAV7JY04_9METZ</name>
<dbReference type="GO" id="GO:0046872">
    <property type="term" value="F:metal ion binding"/>
    <property type="evidence" value="ECO:0007669"/>
    <property type="project" value="InterPro"/>
</dbReference>
<keyword evidence="4" id="KW-1185">Reference proteome</keyword>
<reference evidence="3 4" key="1">
    <citation type="journal article" date="2023" name="BMC Biol.">
        <title>The compact genome of the sponge Oopsacas minuta (Hexactinellida) is lacking key metazoan core genes.</title>
        <authorList>
            <person name="Santini S."/>
            <person name="Schenkelaars Q."/>
            <person name="Jourda C."/>
            <person name="Duchesne M."/>
            <person name="Belahbib H."/>
            <person name="Rocher C."/>
            <person name="Selva M."/>
            <person name="Riesgo A."/>
            <person name="Vervoort M."/>
            <person name="Leys S.P."/>
            <person name="Kodjabachian L."/>
            <person name="Le Bivic A."/>
            <person name="Borchiellini C."/>
            <person name="Claverie J.M."/>
            <person name="Renard E."/>
        </authorList>
    </citation>
    <scope>NUCLEOTIDE SEQUENCE [LARGE SCALE GENOMIC DNA]</scope>
    <source>
        <strain evidence="3">SPO-2</strain>
    </source>
</reference>
<feature type="domain" description="Peptidase M16 C-terminal" evidence="2">
    <location>
        <begin position="211"/>
        <end position="362"/>
    </location>
</feature>
<dbReference type="PANTHER" id="PTHR43016">
    <property type="entry name" value="PRESEQUENCE PROTEASE"/>
    <property type="match status" value="1"/>
</dbReference>
<dbReference type="Proteomes" id="UP001165289">
    <property type="component" value="Unassembled WGS sequence"/>
</dbReference>
<dbReference type="FunFam" id="3.30.830.10:FF:000015">
    <property type="entry name" value="Putative zinc metalloprotease"/>
    <property type="match status" value="1"/>
</dbReference>
<organism evidence="3 4">
    <name type="scientific">Oopsacas minuta</name>
    <dbReference type="NCBI Taxonomy" id="111878"/>
    <lineage>
        <taxon>Eukaryota</taxon>
        <taxon>Metazoa</taxon>
        <taxon>Porifera</taxon>
        <taxon>Hexactinellida</taxon>
        <taxon>Hexasterophora</taxon>
        <taxon>Lyssacinosida</taxon>
        <taxon>Leucopsacidae</taxon>
        <taxon>Oopsacas</taxon>
    </lineage>
</organism>
<evidence type="ECO:0000313" key="4">
    <source>
        <dbReference type="Proteomes" id="UP001165289"/>
    </source>
</evidence>
<gene>
    <name evidence="3" type="ORF">LOD99_3296</name>
</gene>
<evidence type="ECO:0008006" key="5">
    <source>
        <dbReference type="Google" id="ProtNLM"/>
    </source>
</evidence>
<dbReference type="Pfam" id="PF05193">
    <property type="entry name" value="Peptidase_M16_C"/>
    <property type="match status" value="1"/>
</dbReference>
<dbReference type="Gene3D" id="3.30.830.10">
    <property type="entry name" value="Metalloenzyme, LuxS/M16 peptidase-like"/>
    <property type="match status" value="4"/>
</dbReference>
<dbReference type="InterPro" id="IPR011765">
    <property type="entry name" value="Pept_M16_N"/>
</dbReference>
<evidence type="ECO:0000259" key="2">
    <source>
        <dbReference type="Pfam" id="PF05193"/>
    </source>
</evidence>
<proteinExistence type="predicted"/>
<sequence>MADTVNTDISASNNTPSKYEMVEEIEKEAYKVSKLILTRTGIRVYHCDVSGPLVKGYFALATETHDHDGLPHTLEHLVFMGSHEYPYKGVLDKVANRCLSEGTNAYTDVDHTCYTLVTAGHEGFLSVLPIYLHHILYPTLTDAAYTTEVHHINGKGENAGVVYCEMQDSQSKPARMIDFELCNHMYPGKCGYKSCTGGRLDEIRSSCSNLKVREYHKKYYIPSNLYLIVCGTIPRDELLDVLFKFEDNVLANGPLPPPIDPLPWSSPVPILEQSKDVRIEFGADDESTGMARIAFNICEGHNLYELLALEILGDYLTSTSAAPLQMFMIDCTDPFANNVSFYYCLQTLSMFSFNFTSVPNAKLELLPHECYCLLKQLGENSTEGKLFNLERLYGIVRQQKKAHIYSLEENAHGLLCGPCIVDSLYYYDKKLLLKDLDVLNNYDKLEKEPVEYWLGLLNKYFNDGPHVSCVAVPSKEYAKKTEKEEKDRIELQQAQLGEDGLKLKETELEKAKLEHEAEVPSEFLKSLPTPDPSKISMHTCITTQNFPSKKLSTKQSDFPVDIKINDFKLPIIVSHVKSQFCSIEFLFDSASLSLQDNLYLPLMIELLLESPILRNGIVIPYEQVTQQLNEDLVEYNFGIGTSYSSRFKYSSAVNCILLKVNLPIADFELGVQWVHELCYKTQLTEARTRVLIKRMLSSIPDFNRSGSKVMRELLNTLLYSHDILHNAGNSLQQKKFLSGLLKKLDEDSDKVLVEIDRIRNSLFQIKNTSINIFTNFLRLKSNPLATFNNIFKEELNTLDSSYKIERPVITTLKEYRLSPPSKTLGLIAGVAGIDSSFFLQETMVDLEEGSMAVCALDVLFSCLSMLEGPLWCEIRGSGLSYSYGLFYSRITGYIYLTLQRSAQLAEAYKVTRDIIMGYATGERKITQEEFLAGKNTKVYDYVASLSTFACMANNAWDAELLPGCTDSAVCLKQISELTLSDIESAANKYLPLIFDNSITRSAVVANPAKVEQVKADLIGLNCELDLVDNVEVFHLGEELGDIQEDSSDISD</sequence>
<comment type="caution">
    <text evidence="3">The sequence shown here is derived from an EMBL/GenBank/DDBJ whole genome shotgun (WGS) entry which is preliminary data.</text>
</comment>